<feature type="compositionally biased region" description="Acidic residues" evidence="4">
    <location>
        <begin position="214"/>
        <end position="227"/>
    </location>
</feature>
<sequence length="244" mass="28035">MPVHWDFDWDWPHDHFWHWPSTRLWPAFDSFSYHARCPTARRWKSAFTHSDYDIDVCARDWHLHHWSEDGPWCHRSCLASRVCIETGDEPDSNGKGTFKVVIDVHHFRDDELVLKVRNNDTLILTGIQKGDRGEKSKFCITREFTRKYKLPRNYDATLAKATRSTDGVLTIMVPPPPPLDDVERLVDIEQTGAYFGTTTTDSNAAQKDAKAIENGEEDVGEADEGNGEGEKSKKARFDSTEEPK</sequence>
<reference evidence="6" key="2">
    <citation type="journal article" date="2014" name="BMC Genomics">
        <title>A genomic perspective to assessing quality of mass-reared SIT flies used in Mediterranean fruit fly (Ceratitis capitata) eradication in California.</title>
        <authorList>
            <person name="Calla B."/>
            <person name="Hall B."/>
            <person name="Hou S."/>
            <person name="Geib S.M."/>
        </authorList>
    </citation>
    <scope>NUCLEOTIDE SEQUENCE</scope>
</reference>
<dbReference type="GO" id="GO:0042026">
    <property type="term" value="P:protein refolding"/>
    <property type="evidence" value="ECO:0007669"/>
    <property type="project" value="TreeGrafter"/>
</dbReference>
<dbReference type="InterPro" id="IPR008978">
    <property type="entry name" value="HSP20-like_chaperone"/>
</dbReference>
<feature type="domain" description="SHSP" evidence="5">
    <location>
        <begin position="79"/>
        <end position="191"/>
    </location>
</feature>
<reference evidence="6" key="1">
    <citation type="submission" date="2013-07" db="EMBL/GenBank/DDBJ databases">
        <authorList>
            <person name="Geib S."/>
        </authorList>
    </citation>
    <scope>NUCLEOTIDE SEQUENCE</scope>
</reference>
<dbReference type="EMBL" id="GAMC01010580">
    <property type="protein sequence ID" value="JAB95975.1"/>
    <property type="molecule type" value="mRNA"/>
</dbReference>
<dbReference type="GO" id="GO:0051082">
    <property type="term" value="F:unfolded protein binding"/>
    <property type="evidence" value="ECO:0007669"/>
    <property type="project" value="TreeGrafter"/>
</dbReference>
<dbReference type="CDD" id="cd06526">
    <property type="entry name" value="metazoan_ACD"/>
    <property type="match status" value="1"/>
</dbReference>
<evidence type="ECO:0000256" key="1">
    <source>
        <dbReference type="ARBA" id="ARBA00023016"/>
    </source>
</evidence>
<dbReference type="GO" id="GO:0005737">
    <property type="term" value="C:cytoplasm"/>
    <property type="evidence" value="ECO:0007669"/>
    <property type="project" value="TreeGrafter"/>
</dbReference>
<keyword evidence="1 6" id="KW-0346">Stress response</keyword>
<evidence type="ECO:0000256" key="4">
    <source>
        <dbReference type="SAM" id="MobiDB-lite"/>
    </source>
</evidence>
<dbReference type="AlphaFoldDB" id="W8B4D8"/>
<dbReference type="Gene3D" id="2.60.40.790">
    <property type="match status" value="1"/>
</dbReference>
<dbReference type="GO" id="GO:0009408">
    <property type="term" value="P:response to heat"/>
    <property type="evidence" value="ECO:0007669"/>
    <property type="project" value="TreeGrafter"/>
</dbReference>
<feature type="compositionally biased region" description="Basic and acidic residues" evidence="4">
    <location>
        <begin position="228"/>
        <end position="244"/>
    </location>
</feature>
<dbReference type="InterPro" id="IPR001436">
    <property type="entry name" value="Alpha-crystallin/sHSP_animal"/>
</dbReference>
<evidence type="ECO:0000256" key="3">
    <source>
        <dbReference type="RuleBase" id="RU003616"/>
    </source>
</evidence>
<evidence type="ECO:0000259" key="5">
    <source>
        <dbReference type="PROSITE" id="PS01031"/>
    </source>
</evidence>
<accession>W8B4D8</accession>
<dbReference type="PANTHER" id="PTHR45640:SF13">
    <property type="entry name" value="HEAT SHOCK PROTEIN 22-RELATED"/>
    <property type="match status" value="1"/>
</dbReference>
<evidence type="ECO:0000256" key="2">
    <source>
        <dbReference type="PROSITE-ProRule" id="PRU00285"/>
    </source>
</evidence>
<feature type="compositionally biased region" description="Polar residues" evidence="4">
    <location>
        <begin position="196"/>
        <end position="205"/>
    </location>
</feature>
<gene>
    <name evidence="6" type="primary">HSP23</name>
</gene>
<dbReference type="OrthoDB" id="1431247at2759"/>
<dbReference type="InterPro" id="IPR002068">
    <property type="entry name" value="A-crystallin/Hsp20_dom"/>
</dbReference>
<dbReference type="Pfam" id="PF00011">
    <property type="entry name" value="HSP20"/>
    <property type="match status" value="1"/>
</dbReference>
<proteinExistence type="evidence at transcript level"/>
<feature type="region of interest" description="Disordered" evidence="4">
    <location>
        <begin position="196"/>
        <end position="244"/>
    </location>
</feature>
<comment type="similarity">
    <text evidence="2 3">Belongs to the small heat shock protein (HSP20) family.</text>
</comment>
<organism evidence="6">
    <name type="scientific">Ceratitis capitata</name>
    <name type="common">Mediterranean fruit fly</name>
    <name type="synonym">Tephritis capitata</name>
    <dbReference type="NCBI Taxonomy" id="7213"/>
    <lineage>
        <taxon>Eukaryota</taxon>
        <taxon>Metazoa</taxon>
        <taxon>Ecdysozoa</taxon>
        <taxon>Arthropoda</taxon>
        <taxon>Hexapoda</taxon>
        <taxon>Insecta</taxon>
        <taxon>Pterygota</taxon>
        <taxon>Neoptera</taxon>
        <taxon>Endopterygota</taxon>
        <taxon>Diptera</taxon>
        <taxon>Brachycera</taxon>
        <taxon>Muscomorpha</taxon>
        <taxon>Tephritoidea</taxon>
        <taxon>Tephritidae</taxon>
        <taxon>Ceratitis</taxon>
        <taxon>Ceratitis</taxon>
    </lineage>
</organism>
<protein>
    <submittedName>
        <fullName evidence="6">Heat shock protein 23</fullName>
    </submittedName>
</protein>
<dbReference type="PANTHER" id="PTHR45640">
    <property type="entry name" value="HEAT SHOCK PROTEIN HSP-12.2-RELATED"/>
    <property type="match status" value="1"/>
</dbReference>
<name>W8B4D8_CERCA</name>
<dbReference type="PROSITE" id="PS01031">
    <property type="entry name" value="SHSP"/>
    <property type="match status" value="1"/>
</dbReference>
<dbReference type="SUPFAM" id="SSF49764">
    <property type="entry name" value="HSP20-like chaperones"/>
    <property type="match status" value="1"/>
</dbReference>
<dbReference type="GO" id="GO:0005634">
    <property type="term" value="C:nucleus"/>
    <property type="evidence" value="ECO:0007669"/>
    <property type="project" value="TreeGrafter"/>
</dbReference>
<evidence type="ECO:0000313" key="6">
    <source>
        <dbReference type="EMBL" id="JAB95975.1"/>
    </source>
</evidence>